<dbReference type="PROSITE" id="PS50889">
    <property type="entry name" value="S4"/>
    <property type="match status" value="1"/>
</dbReference>
<keyword evidence="7" id="KW-1185">Reference proteome</keyword>
<dbReference type="GO" id="GO:0003723">
    <property type="term" value="F:RNA binding"/>
    <property type="evidence" value="ECO:0007669"/>
    <property type="project" value="UniProtKB-KW"/>
</dbReference>
<dbReference type="AlphaFoldDB" id="A0A1T4JUP8"/>
<dbReference type="EMBL" id="FUWY01000001">
    <property type="protein sequence ID" value="SJZ33952.1"/>
    <property type="molecule type" value="Genomic_DNA"/>
</dbReference>
<dbReference type="STRING" id="118967.SAMN02745191_0097"/>
<dbReference type="InterPro" id="IPR006145">
    <property type="entry name" value="PsdUridine_synth_RsuA/RluA"/>
</dbReference>
<dbReference type="InterPro" id="IPR000748">
    <property type="entry name" value="PsdUridine_synth_RsuA/RluB/E/F"/>
</dbReference>
<protein>
    <recommendedName>
        <fullName evidence="4">Pseudouridine synthase</fullName>
        <ecNumber evidence="4">5.4.99.-</ecNumber>
    </recommendedName>
</protein>
<dbReference type="GO" id="GO:0000455">
    <property type="term" value="P:enzyme-directed rRNA pseudouridine synthesis"/>
    <property type="evidence" value="ECO:0007669"/>
    <property type="project" value="UniProtKB-ARBA"/>
</dbReference>
<dbReference type="SUPFAM" id="SSF55174">
    <property type="entry name" value="Alpha-L RNA-binding motif"/>
    <property type="match status" value="1"/>
</dbReference>
<evidence type="ECO:0000256" key="1">
    <source>
        <dbReference type="ARBA" id="ARBA00008348"/>
    </source>
</evidence>
<accession>A0A1T4JUP8</accession>
<proteinExistence type="inferred from homology"/>
<evidence type="ECO:0000256" key="2">
    <source>
        <dbReference type="ARBA" id="ARBA00023235"/>
    </source>
</evidence>
<dbReference type="InterPro" id="IPR018496">
    <property type="entry name" value="PsdUridine_synth_RsuA/RluB_CS"/>
</dbReference>
<dbReference type="InterPro" id="IPR020103">
    <property type="entry name" value="PsdUridine_synth_cat_dom_sf"/>
</dbReference>
<evidence type="ECO:0000256" key="3">
    <source>
        <dbReference type="PROSITE-ProRule" id="PRU00182"/>
    </source>
</evidence>
<dbReference type="InterPro" id="IPR036986">
    <property type="entry name" value="S4_RNA-bd_sf"/>
</dbReference>
<dbReference type="Gene3D" id="3.30.70.1560">
    <property type="entry name" value="Alpha-L RNA-binding motif"/>
    <property type="match status" value="1"/>
</dbReference>
<keyword evidence="2 4" id="KW-0413">Isomerase</keyword>
<dbReference type="InterPro" id="IPR020094">
    <property type="entry name" value="TruA/RsuA/RluB/E/F_N"/>
</dbReference>
<dbReference type="CDD" id="cd00165">
    <property type="entry name" value="S4"/>
    <property type="match status" value="1"/>
</dbReference>
<reference evidence="7" key="1">
    <citation type="submission" date="2017-02" db="EMBL/GenBank/DDBJ databases">
        <authorList>
            <person name="Varghese N."/>
            <person name="Submissions S."/>
        </authorList>
    </citation>
    <scope>NUCLEOTIDE SEQUENCE [LARGE SCALE GENOMIC DNA]</scope>
    <source>
        <strain evidence="7">ATCC 25662</strain>
    </source>
</reference>
<dbReference type="Proteomes" id="UP000243297">
    <property type="component" value="Unassembled WGS sequence"/>
</dbReference>
<dbReference type="Gene3D" id="3.10.290.10">
    <property type="entry name" value="RNA-binding S4 domain"/>
    <property type="match status" value="1"/>
</dbReference>
<feature type="domain" description="RNA-binding S4" evidence="5">
    <location>
        <begin position="27"/>
        <end position="84"/>
    </location>
</feature>
<dbReference type="Gene3D" id="3.30.70.580">
    <property type="entry name" value="Pseudouridine synthase I, catalytic domain, N-terminal subdomain"/>
    <property type="match status" value="1"/>
</dbReference>
<organism evidence="6 7">
    <name type="scientific">Anaerorhabdus furcosa</name>
    <dbReference type="NCBI Taxonomy" id="118967"/>
    <lineage>
        <taxon>Bacteria</taxon>
        <taxon>Bacillati</taxon>
        <taxon>Bacillota</taxon>
        <taxon>Erysipelotrichia</taxon>
        <taxon>Erysipelotrichales</taxon>
        <taxon>Erysipelotrichaceae</taxon>
        <taxon>Anaerorhabdus</taxon>
    </lineage>
</organism>
<gene>
    <name evidence="6" type="ORF">SAMN02745191_0097</name>
</gene>
<dbReference type="InterPro" id="IPR042092">
    <property type="entry name" value="PsdUridine_s_RsuA/RluB/E/F_cat"/>
</dbReference>
<dbReference type="NCBIfam" id="TIGR00093">
    <property type="entry name" value="pseudouridine synthase"/>
    <property type="match status" value="1"/>
</dbReference>
<dbReference type="PANTHER" id="PTHR47683">
    <property type="entry name" value="PSEUDOURIDINE SYNTHASE FAMILY PROTEIN-RELATED"/>
    <property type="match status" value="1"/>
</dbReference>
<evidence type="ECO:0000256" key="4">
    <source>
        <dbReference type="RuleBase" id="RU003887"/>
    </source>
</evidence>
<dbReference type="GO" id="GO:0120159">
    <property type="term" value="F:rRNA pseudouridine synthase activity"/>
    <property type="evidence" value="ECO:0007669"/>
    <property type="project" value="UniProtKB-ARBA"/>
</dbReference>
<dbReference type="SUPFAM" id="SSF55120">
    <property type="entry name" value="Pseudouridine synthase"/>
    <property type="match status" value="1"/>
</dbReference>
<dbReference type="EC" id="5.4.99.-" evidence="4"/>
<keyword evidence="3" id="KW-0694">RNA-binding</keyword>
<name>A0A1T4JUP8_9FIRM</name>
<dbReference type="FunFam" id="3.10.290.10:FF:000003">
    <property type="entry name" value="Pseudouridine synthase"/>
    <property type="match status" value="1"/>
</dbReference>
<dbReference type="PANTHER" id="PTHR47683:SF2">
    <property type="entry name" value="RNA-BINDING S4 DOMAIN-CONTAINING PROTEIN"/>
    <property type="match status" value="1"/>
</dbReference>
<sequence>MKTAKQVHLKEFQHTKDSIEHEHKESIRLNKYMSDSGICSRRDADKFIQEGRVTIDGKIAEVGTKVFSNQIVCLDDQPIQSNQKPIYIILNKPCGIICTGDTEIEDNIITYMNYPERIFPVGRLDRESSGLIILTNDGNVVNKILRSNYEHEKEYLVEINRYVIPSFIEQLSKGVEIYNPVKNSYQTTKPCKVYQETPTSFRIILSEGLNRQIRRMCTALHCKVTSLQRIRIMNIHLDGLKAGEWRYLSSEEITTLNELLQKSTTI</sequence>
<evidence type="ECO:0000313" key="7">
    <source>
        <dbReference type="Proteomes" id="UP000243297"/>
    </source>
</evidence>
<evidence type="ECO:0000259" key="5">
    <source>
        <dbReference type="SMART" id="SM00363"/>
    </source>
</evidence>
<dbReference type="InterPro" id="IPR050343">
    <property type="entry name" value="RsuA_PseudoU_synthase"/>
</dbReference>
<dbReference type="InterPro" id="IPR002942">
    <property type="entry name" value="S4_RNA-bd"/>
</dbReference>
<dbReference type="RefSeq" id="WP_078710564.1">
    <property type="nucleotide sequence ID" value="NZ_FUWY01000001.1"/>
</dbReference>
<dbReference type="OrthoDB" id="9807213at2"/>
<dbReference type="Pfam" id="PF00849">
    <property type="entry name" value="PseudoU_synth_2"/>
    <property type="match status" value="1"/>
</dbReference>
<dbReference type="Pfam" id="PF01479">
    <property type="entry name" value="S4"/>
    <property type="match status" value="1"/>
</dbReference>
<dbReference type="SMART" id="SM00363">
    <property type="entry name" value="S4"/>
    <property type="match status" value="1"/>
</dbReference>
<evidence type="ECO:0000313" key="6">
    <source>
        <dbReference type="EMBL" id="SJZ33952.1"/>
    </source>
</evidence>
<dbReference type="PROSITE" id="PS01149">
    <property type="entry name" value="PSI_RSU"/>
    <property type="match status" value="1"/>
</dbReference>
<comment type="similarity">
    <text evidence="1 4">Belongs to the pseudouridine synthase RsuA family.</text>
</comment>